<proteinExistence type="predicted"/>
<name>A0A2S9DR95_PSECE</name>
<comment type="caution">
    <text evidence="1">The sequence shown here is derived from an EMBL/GenBank/DDBJ whole genome shotgun (WGS) entry which is preliminary data.</text>
</comment>
<sequence>MVRTDSFHHYNDGRGKRRVYVNGNEIERVVWCDTVQGIAVYMPQPARVKKPGRNEVYTRRLRGQVTVEAVN</sequence>
<evidence type="ECO:0000313" key="1">
    <source>
        <dbReference type="EMBL" id="PRC05116.1"/>
    </source>
</evidence>
<accession>A0A2S9DR95</accession>
<protein>
    <submittedName>
        <fullName evidence="1">Uncharacterized protein</fullName>
    </submittedName>
</protein>
<dbReference type="AlphaFoldDB" id="A0A2S9DR95"/>
<dbReference type="EMBL" id="PCQE01000017">
    <property type="protein sequence ID" value="PRC05116.1"/>
    <property type="molecule type" value="Genomic_DNA"/>
</dbReference>
<dbReference type="Proteomes" id="UP000239458">
    <property type="component" value="Unassembled WGS sequence"/>
</dbReference>
<evidence type="ECO:0000313" key="2">
    <source>
        <dbReference type="Proteomes" id="UP000239458"/>
    </source>
</evidence>
<organism evidence="1 2">
    <name type="scientific">Pseudomonas cedrina</name>
    <dbReference type="NCBI Taxonomy" id="651740"/>
    <lineage>
        <taxon>Bacteria</taxon>
        <taxon>Pseudomonadati</taxon>
        <taxon>Pseudomonadota</taxon>
        <taxon>Gammaproteobacteria</taxon>
        <taxon>Pseudomonadales</taxon>
        <taxon>Pseudomonadaceae</taxon>
        <taxon>Pseudomonas</taxon>
    </lineage>
</organism>
<reference evidence="1 2" key="1">
    <citation type="submission" date="2017-09" db="EMBL/GenBank/DDBJ databases">
        <title>Genomic, metabolic, and phenotypic characteristics of bacterial isolates from the natural microbiome of the model nematode Caenorhabditis elegans.</title>
        <authorList>
            <person name="Zimmermann J."/>
            <person name="Obeng N."/>
            <person name="Yang W."/>
            <person name="Obeng O."/>
            <person name="Kissoyan K."/>
            <person name="Pees B."/>
            <person name="Dirksen P."/>
            <person name="Hoppner M."/>
            <person name="Franke A."/>
            <person name="Rosenstiel P."/>
            <person name="Leippe M."/>
            <person name="Dierking K."/>
            <person name="Kaleta C."/>
            <person name="Schulenburg H."/>
        </authorList>
    </citation>
    <scope>NUCLEOTIDE SEQUENCE [LARGE SCALE GENOMIC DNA]</scope>
    <source>
        <strain evidence="1 2">MYb184</strain>
    </source>
</reference>
<gene>
    <name evidence="1" type="ORF">CQ006_12410</name>
</gene>